<organism evidence="1 2">
    <name type="scientific">Polaribacter cellanae</name>
    <dbReference type="NCBI Taxonomy" id="2818493"/>
    <lineage>
        <taxon>Bacteria</taxon>
        <taxon>Pseudomonadati</taxon>
        <taxon>Bacteroidota</taxon>
        <taxon>Flavobacteriia</taxon>
        <taxon>Flavobacteriales</taxon>
        <taxon>Flavobacteriaceae</taxon>
    </lineage>
</organism>
<keyword evidence="2" id="KW-1185">Reference proteome</keyword>
<evidence type="ECO:0000313" key="1">
    <source>
        <dbReference type="EMBL" id="QTE21380.1"/>
    </source>
</evidence>
<sequence length="154" mass="17607">MKKTILTILILTAFAISCKRKSEESKNNTKSFKVEQQKEVTSQIHQNIITKNKGKYASEINFFDKNNISLRLKKLTGVLYKEMVKNFNVQTPIVSENSIYKLTGCLKHNCPAYMVTILYDSKGDNLNVLIDENGKLAKFAEKDKIKLTKSLKIK</sequence>
<proteinExistence type="predicted"/>
<evidence type="ECO:0000313" key="2">
    <source>
        <dbReference type="Proteomes" id="UP000663920"/>
    </source>
</evidence>
<protein>
    <recommendedName>
        <fullName evidence="3">Lipoprotein</fullName>
    </recommendedName>
</protein>
<dbReference type="PROSITE" id="PS51257">
    <property type="entry name" value="PROKAR_LIPOPROTEIN"/>
    <property type="match status" value="1"/>
</dbReference>
<accession>A0A975CMQ8</accession>
<dbReference type="AlphaFoldDB" id="A0A975CMQ8"/>
<evidence type="ECO:0008006" key="3">
    <source>
        <dbReference type="Google" id="ProtNLM"/>
    </source>
</evidence>
<name>A0A975CMQ8_9FLAO</name>
<dbReference type="KEGG" id="pcea:J3359_11135"/>
<dbReference type="EMBL" id="CP071869">
    <property type="protein sequence ID" value="QTE21380.1"/>
    <property type="molecule type" value="Genomic_DNA"/>
</dbReference>
<dbReference type="RefSeq" id="WP_208076939.1">
    <property type="nucleotide sequence ID" value="NZ_CP071869.1"/>
</dbReference>
<reference evidence="1 2" key="1">
    <citation type="submission" date="2021-03" db="EMBL/GenBank/DDBJ databases">
        <title>Complete genome of Polaribacter_sp.SM13.</title>
        <authorList>
            <person name="Jeong S.W."/>
            <person name="Bae J.W."/>
        </authorList>
    </citation>
    <scope>NUCLEOTIDE SEQUENCE [LARGE SCALE GENOMIC DNA]</scope>
    <source>
        <strain evidence="1 2">SM13</strain>
    </source>
</reference>
<gene>
    <name evidence="1" type="ORF">J3359_11135</name>
</gene>
<dbReference type="Proteomes" id="UP000663920">
    <property type="component" value="Chromosome"/>
</dbReference>